<protein>
    <submittedName>
        <fullName evidence="1">DUF523 domain-containing protein</fullName>
    </submittedName>
</protein>
<dbReference type="InterPro" id="IPR007553">
    <property type="entry name" value="2-thiour_desulf"/>
</dbReference>
<organism evidence="1 2">
    <name type="scientific">Candidatus Oscillibacter excrementigallinarum</name>
    <dbReference type="NCBI Taxonomy" id="2838716"/>
    <lineage>
        <taxon>Bacteria</taxon>
        <taxon>Bacillati</taxon>
        <taxon>Bacillota</taxon>
        <taxon>Clostridia</taxon>
        <taxon>Eubacteriales</taxon>
        <taxon>Oscillospiraceae</taxon>
        <taxon>Oscillibacter</taxon>
    </lineage>
</organism>
<accession>A0A9D2RS45</accession>
<dbReference type="PANTHER" id="PTHR30087">
    <property type="entry name" value="INNER MEMBRANE PROTEIN"/>
    <property type="match status" value="1"/>
</dbReference>
<dbReference type="AlphaFoldDB" id="A0A9D2RS45"/>
<proteinExistence type="predicted"/>
<comment type="caution">
    <text evidence="1">The sequence shown here is derived from an EMBL/GenBank/DDBJ whole genome shotgun (WGS) entry which is preliminary data.</text>
</comment>
<name>A0A9D2RS45_9FIRM</name>
<dbReference type="Proteomes" id="UP000823824">
    <property type="component" value="Unassembled WGS sequence"/>
</dbReference>
<gene>
    <name evidence="1" type="ORF">H9787_06555</name>
</gene>
<evidence type="ECO:0000313" key="2">
    <source>
        <dbReference type="Proteomes" id="UP000823824"/>
    </source>
</evidence>
<reference evidence="1" key="1">
    <citation type="journal article" date="2021" name="PeerJ">
        <title>Extensive microbial diversity within the chicken gut microbiome revealed by metagenomics and culture.</title>
        <authorList>
            <person name="Gilroy R."/>
            <person name="Ravi A."/>
            <person name="Getino M."/>
            <person name="Pursley I."/>
            <person name="Horton D.L."/>
            <person name="Alikhan N.F."/>
            <person name="Baker D."/>
            <person name="Gharbi K."/>
            <person name="Hall N."/>
            <person name="Watson M."/>
            <person name="Adriaenssens E.M."/>
            <person name="Foster-Nyarko E."/>
            <person name="Jarju S."/>
            <person name="Secka A."/>
            <person name="Antonio M."/>
            <person name="Oren A."/>
            <person name="Chaudhuri R.R."/>
            <person name="La Ragione R."/>
            <person name="Hildebrand F."/>
            <person name="Pallen M.J."/>
        </authorList>
    </citation>
    <scope>NUCLEOTIDE SEQUENCE</scope>
    <source>
        <strain evidence="1">ChiBcec18-1249</strain>
    </source>
</reference>
<dbReference type="PANTHER" id="PTHR30087:SF1">
    <property type="entry name" value="HYPOTHETICAL CYTOSOLIC PROTEIN"/>
    <property type="match status" value="1"/>
</dbReference>
<sequence>MKFLISACLLGCRCRYDGASKPLPQIAALAERHTLVPVCPEQLGGLPTPRPPSERRGDRVVTRAGGDVTAQYRRGAEEALRLCRLLGCEAALLKERSPSCGSREIYDGTFTGTLTAGDGVTAELLRAQSIPVYGESRAEELLAL</sequence>
<dbReference type="Pfam" id="PF04463">
    <property type="entry name" value="2-thiour_desulf"/>
    <property type="match status" value="1"/>
</dbReference>
<reference evidence="1" key="2">
    <citation type="submission" date="2021-04" db="EMBL/GenBank/DDBJ databases">
        <authorList>
            <person name="Gilroy R."/>
        </authorList>
    </citation>
    <scope>NUCLEOTIDE SEQUENCE</scope>
    <source>
        <strain evidence="1">ChiBcec18-1249</strain>
    </source>
</reference>
<evidence type="ECO:0000313" key="1">
    <source>
        <dbReference type="EMBL" id="HJB13356.1"/>
    </source>
</evidence>
<dbReference type="EMBL" id="DWZJ01000053">
    <property type="protein sequence ID" value="HJB13356.1"/>
    <property type="molecule type" value="Genomic_DNA"/>
</dbReference>